<accession>A0A7S3LJI8</accession>
<reference evidence="1" key="1">
    <citation type="submission" date="2021-01" db="EMBL/GenBank/DDBJ databases">
        <authorList>
            <person name="Corre E."/>
            <person name="Pelletier E."/>
            <person name="Niang G."/>
            <person name="Scheremetjew M."/>
            <person name="Finn R."/>
            <person name="Kale V."/>
            <person name="Holt S."/>
            <person name="Cochrane G."/>
            <person name="Meng A."/>
            <person name="Brown T."/>
            <person name="Cohen L."/>
        </authorList>
    </citation>
    <scope>NUCLEOTIDE SEQUENCE</scope>
    <source>
        <strain evidence="1">GSBS06</strain>
    </source>
</reference>
<organism evidence="1">
    <name type="scientific">Aplanochytrium stocchinoi</name>
    <dbReference type="NCBI Taxonomy" id="215587"/>
    <lineage>
        <taxon>Eukaryota</taxon>
        <taxon>Sar</taxon>
        <taxon>Stramenopiles</taxon>
        <taxon>Bigyra</taxon>
        <taxon>Labyrinthulomycetes</taxon>
        <taxon>Thraustochytrida</taxon>
        <taxon>Thraustochytriidae</taxon>
        <taxon>Aplanochytrium</taxon>
    </lineage>
</organism>
<gene>
    <name evidence="1" type="ORF">ASTO00021_LOCUS2434</name>
</gene>
<evidence type="ECO:0000313" key="1">
    <source>
        <dbReference type="EMBL" id="CAE0432105.1"/>
    </source>
</evidence>
<dbReference type="EMBL" id="HBIN01003535">
    <property type="protein sequence ID" value="CAE0432105.1"/>
    <property type="molecule type" value="Transcribed_RNA"/>
</dbReference>
<sequence length="243" mass="27718">MTQSENQDVVKSFFVRGYDILNSDFLPGMVLVLCQEKNSESYVDQLMVNVVKALHLPLRFSSLAITEDNWTRDVDFHSTKKSQPGTCARIPVLLSLGDIVSETDRYLIRSYEYDPLVHIGDGVTRTLSESLGLENKVHGLMISAHNKDEIIEACKWIASESGKFHIARDNFLSRIEPATEKHHTRTDCKQFKWPNVIDMNVVYKGTPMRCVKQNGSRVSLLNSVTGQKIWRELEDLDDPKLYV</sequence>
<protein>
    <submittedName>
        <fullName evidence="1">Uncharacterized protein</fullName>
    </submittedName>
</protein>
<name>A0A7S3LJI8_9STRA</name>
<dbReference type="AlphaFoldDB" id="A0A7S3LJI8"/>
<proteinExistence type="predicted"/>